<organism evidence="7 8">
    <name type="scientific">Crotalaria pallida</name>
    <name type="common">Smooth rattlebox</name>
    <name type="synonym">Crotalaria striata</name>
    <dbReference type="NCBI Taxonomy" id="3830"/>
    <lineage>
        <taxon>Eukaryota</taxon>
        <taxon>Viridiplantae</taxon>
        <taxon>Streptophyta</taxon>
        <taxon>Embryophyta</taxon>
        <taxon>Tracheophyta</taxon>
        <taxon>Spermatophyta</taxon>
        <taxon>Magnoliopsida</taxon>
        <taxon>eudicotyledons</taxon>
        <taxon>Gunneridae</taxon>
        <taxon>Pentapetalae</taxon>
        <taxon>rosids</taxon>
        <taxon>fabids</taxon>
        <taxon>Fabales</taxon>
        <taxon>Fabaceae</taxon>
        <taxon>Papilionoideae</taxon>
        <taxon>50 kb inversion clade</taxon>
        <taxon>genistoids sensu lato</taxon>
        <taxon>core genistoids</taxon>
        <taxon>Crotalarieae</taxon>
        <taxon>Crotalaria</taxon>
    </lineage>
</organism>
<dbReference type="InterPro" id="IPR051358">
    <property type="entry name" value="TF_AMS/ICE1/BHLH6-like"/>
</dbReference>
<dbReference type="GO" id="GO:0003700">
    <property type="term" value="F:DNA-binding transcription factor activity"/>
    <property type="evidence" value="ECO:0007669"/>
    <property type="project" value="TreeGrafter"/>
</dbReference>
<dbReference type="GO" id="GO:0005634">
    <property type="term" value="C:nucleus"/>
    <property type="evidence" value="ECO:0007669"/>
    <property type="project" value="UniProtKB-SubCell"/>
</dbReference>
<evidence type="ECO:0000259" key="6">
    <source>
        <dbReference type="PROSITE" id="PS50888"/>
    </source>
</evidence>
<dbReference type="GO" id="GO:0043565">
    <property type="term" value="F:sequence-specific DNA binding"/>
    <property type="evidence" value="ECO:0007669"/>
    <property type="project" value="TreeGrafter"/>
</dbReference>
<dbReference type="Proteomes" id="UP001372338">
    <property type="component" value="Unassembled WGS sequence"/>
</dbReference>
<evidence type="ECO:0000313" key="8">
    <source>
        <dbReference type="Proteomes" id="UP001372338"/>
    </source>
</evidence>
<dbReference type="EMBL" id="JAYWIO010000004">
    <property type="protein sequence ID" value="KAK7267242.1"/>
    <property type="molecule type" value="Genomic_DNA"/>
</dbReference>
<feature type="domain" description="BHLH" evidence="6">
    <location>
        <begin position="322"/>
        <end position="371"/>
    </location>
</feature>
<keyword evidence="2" id="KW-0805">Transcription regulation</keyword>
<dbReference type="PROSITE" id="PS50888">
    <property type="entry name" value="BHLH"/>
    <property type="match status" value="1"/>
</dbReference>
<keyword evidence="3" id="KW-0804">Transcription</keyword>
<dbReference type="Pfam" id="PF00010">
    <property type="entry name" value="HLH"/>
    <property type="match status" value="1"/>
</dbReference>
<evidence type="ECO:0000256" key="3">
    <source>
        <dbReference type="ARBA" id="ARBA00023163"/>
    </source>
</evidence>
<dbReference type="PANTHER" id="PTHR31945:SF129">
    <property type="entry name" value="TRANSCRIPTION FACTOR SCREAM2"/>
    <property type="match status" value="1"/>
</dbReference>
<protein>
    <recommendedName>
        <fullName evidence="6">BHLH domain-containing protein</fullName>
    </recommendedName>
</protein>
<accession>A0AAN9F086</accession>
<dbReference type="AlphaFoldDB" id="A0AAN9F086"/>
<comment type="caution">
    <text evidence="7">The sequence shown here is derived from an EMBL/GenBank/DDBJ whole genome shotgun (WGS) entry which is preliminary data.</text>
</comment>
<sequence>MERDTLRTSWMESQPSQEELPPPPSWSTADTTTNNFINNLVTEPENNFAPPLKSFCQRGEWIMNSTSNPKENYLMHPSSSSSSSHASTSFTPNPSQSKPSFTSFFNLNNNSDPFIHDFDYGSEPSILNSNSPIWMDFNSTDLVASSNTKFNLVASSNTEFNPTSCVVDLGDGLSNNPMSVVEGLFHGSDTSNSLFLNQDNVLESIEVPTPAAQLLQPQPQQPTMFQDWVDLRQGCIDKVGAMEIQATTQFAGMKEDLQRKRKIKKVVEAEEWLNFDYDDDIVETEKMEYHNNGGICFKANNNENDNNGVISNIGMQKGKKKVMPSKNVMAERRLRKKLNDKLHNLRSIVPEISKMDKASILGDTIKYLKDLINRVNDLQNEMESIPPGSSLTHSSSFHSTIPTLQTIPSRVTDELCPSSLVEVRVREGRAINIHIFCTLKPGLVLSIIKALDFLGLDVQQGVISCFNGFAFDVFKVEQYKGQDLVPEQIRAVLMAAAGVNDEPQRFMNKLKLLLKGRLGVGFDVFYSIMLFK</sequence>
<evidence type="ECO:0000256" key="5">
    <source>
        <dbReference type="SAM" id="MobiDB-lite"/>
    </source>
</evidence>
<evidence type="ECO:0000256" key="2">
    <source>
        <dbReference type="ARBA" id="ARBA00023015"/>
    </source>
</evidence>
<keyword evidence="4" id="KW-0539">Nucleus</keyword>
<gene>
    <name evidence="7" type="ORF">RIF29_19909</name>
</gene>
<dbReference type="CDD" id="cd11443">
    <property type="entry name" value="bHLH_AtAMS_like"/>
    <property type="match status" value="1"/>
</dbReference>
<dbReference type="SUPFAM" id="SSF47459">
    <property type="entry name" value="HLH, helix-loop-helix DNA-binding domain"/>
    <property type="match status" value="1"/>
</dbReference>
<dbReference type="Gene3D" id="4.10.280.10">
    <property type="entry name" value="Helix-loop-helix DNA-binding domain"/>
    <property type="match status" value="1"/>
</dbReference>
<evidence type="ECO:0000256" key="4">
    <source>
        <dbReference type="ARBA" id="ARBA00023242"/>
    </source>
</evidence>
<evidence type="ECO:0000256" key="1">
    <source>
        <dbReference type="ARBA" id="ARBA00004123"/>
    </source>
</evidence>
<dbReference type="Pfam" id="PF22754">
    <property type="entry name" value="bHLH-TF_ACT-like_plant"/>
    <property type="match status" value="1"/>
</dbReference>
<dbReference type="GO" id="GO:0046983">
    <property type="term" value="F:protein dimerization activity"/>
    <property type="evidence" value="ECO:0007669"/>
    <property type="project" value="InterPro"/>
</dbReference>
<feature type="compositionally biased region" description="Low complexity" evidence="5">
    <location>
        <begin position="78"/>
        <end position="89"/>
    </location>
</feature>
<feature type="region of interest" description="Disordered" evidence="5">
    <location>
        <begin position="1"/>
        <end position="32"/>
    </location>
</feature>
<comment type="subcellular location">
    <subcellularLocation>
        <location evidence="1">Nucleus</location>
    </subcellularLocation>
</comment>
<reference evidence="7 8" key="1">
    <citation type="submission" date="2024-01" db="EMBL/GenBank/DDBJ databases">
        <title>The genomes of 5 underutilized Papilionoideae crops provide insights into root nodulation and disease resistanc.</title>
        <authorList>
            <person name="Yuan L."/>
        </authorList>
    </citation>
    <scope>NUCLEOTIDE SEQUENCE [LARGE SCALE GENOMIC DNA]</scope>
    <source>
        <strain evidence="7">ZHUSHIDOU_FW_LH</strain>
        <tissue evidence="7">Leaf</tissue>
    </source>
</reference>
<dbReference type="CDD" id="cd04873">
    <property type="entry name" value="ACT_UUR-ACR-like"/>
    <property type="match status" value="1"/>
</dbReference>
<keyword evidence="8" id="KW-1185">Reference proteome</keyword>
<dbReference type="InterPro" id="IPR011598">
    <property type="entry name" value="bHLH_dom"/>
</dbReference>
<evidence type="ECO:0000313" key="7">
    <source>
        <dbReference type="EMBL" id="KAK7267242.1"/>
    </source>
</evidence>
<dbReference type="PANTHER" id="PTHR31945">
    <property type="entry name" value="TRANSCRIPTION FACTOR SCREAM2-RELATED"/>
    <property type="match status" value="1"/>
</dbReference>
<dbReference type="SMART" id="SM00353">
    <property type="entry name" value="HLH"/>
    <property type="match status" value="1"/>
</dbReference>
<dbReference type="InterPro" id="IPR036638">
    <property type="entry name" value="HLH_DNA-bd_sf"/>
</dbReference>
<name>A0AAN9F086_CROPI</name>
<feature type="region of interest" description="Disordered" evidence="5">
    <location>
        <begin position="67"/>
        <end position="95"/>
    </location>
</feature>
<dbReference type="InterPro" id="IPR054502">
    <property type="entry name" value="bHLH-TF_ACT-like_plant"/>
</dbReference>
<proteinExistence type="predicted"/>